<dbReference type="SUPFAM" id="SSF53254">
    <property type="entry name" value="Phosphoglycerate mutase-like"/>
    <property type="match status" value="1"/>
</dbReference>
<name>A0A3A8HUB7_9BACT</name>
<dbReference type="InterPro" id="IPR029033">
    <property type="entry name" value="His_PPase_superfam"/>
</dbReference>
<organism evidence="1 2">
    <name type="scientific">Corallococcus exercitus</name>
    <dbReference type="NCBI Taxonomy" id="2316736"/>
    <lineage>
        <taxon>Bacteria</taxon>
        <taxon>Pseudomonadati</taxon>
        <taxon>Myxococcota</taxon>
        <taxon>Myxococcia</taxon>
        <taxon>Myxococcales</taxon>
        <taxon>Cystobacterineae</taxon>
        <taxon>Myxococcaceae</taxon>
        <taxon>Corallococcus</taxon>
    </lineage>
</organism>
<evidence type="ECO:0000313" key="1">
    <source>
        <dbReference type="EMBL" id="NOK35823.1"/>
    </source>
</evidence>
<reference evidence="1 2" key="1">
    <citation type="submission" date="2020-05" db="EMBL/GenBank/DDBJ databases">
        <authorList>
            <person name="Whitworth D."/>
        </authorList>
    </citation>
    <scope>NUCLEOTIDE SEQUENCE [LARGE SCALE GENOMIC DNA]</scope>
    <source>
        <strain evidence="1 2">AB043B</strain>
    </source>
</reference>
<sequence>MRIFLVRHGDADAEIPEGLGDEARALTAKARTNVAAHFASLSERMGPISLILTSPLVRTVQTAQILSNSVKHEGLLRVHRCLLPDMPVGAVEPVLKEYSDENLVLVGHQPSMGALAAHLLGMQSFPKPVNPGTVIAMEWPETPTSTEDQVPGEKGENPPAQHLKFLFYAAPGQQVLDVIQ</sequence>
<proteinExistence type="predicted"/>
<protein>
    <submittedName>
        <fullName evidence="1">Histidine phosphatase</fullName>
    </submittedName>
</protein>
<dbReference type="OrthoDB" id="9810154at2"/>
<dbReference type="CDD" id="cd07067">
    <property type="entry name" value="HP_PGM_like"/>
    <property type="match status" value="1"/>
</dbReference>
<dbReference type="Gene3D" id="3.40.50.1240">
    <property type="entry name" value="Phosphoglycerate mutase-like"/>
    <property type="match status" value="1"/>
</dbReference>
<dbReference type="RefSeq" id="WP_120527339.1">
    <property type="nucleotide sequence ID" value="NZ_JABFJV010000131.1"/>
</dbReference>
<comment type="caution">
    <text evidence="1">The sequence shown here is derived from an EMBL/GenBank/DDBJ whole genome shotgun (WGS) entry which is preliminary data.</text>
</comment>
<dbReference type="AlphaFoldDB" id="A0A3A8HUB7"/>
<dbReference type="InterPro" id="IPR013078">
    <property type="entry name" value="His_Pase_superF_clade-1"/>
</dbReference>
<dbReference type="Proteomes" id="UP000563426">
    <property type="component" value="Unassembled WGS sequence"/>
</dbReference>
<dbReference type="EMBL" id="JABFJV010000131">
    <property type="protein sequence ID" value="NOK35823.1"/>
    <property type="molecule type" value="Genomic_DNA"/>
</dbReference>
<dbReference type="Pfam" id="PF00300">
    <property type="entry name" value="His_Phos_1"/>
    <property type="match status" value="1"/>
</dbReference>
<dbReference type="SMART" id="SM00855">
    <property type="entry name" value="PGAM"/>
    <property type="match status" value="1"/>
</dbReference>
<accession>A0A3A8HUB7</accession>
<evidence type="ECO:0000313" key="2">
    <source>
        <dbReference type="Proteomes" id="UP000563426"/>
    </source>
</evidence>
<keyword evidence="2" id="KW-1185">Reference proteome</keyword>
<gene>
    <name evidence="1" type="ORF">HMI49_21730</name>
</gene>